<evidence type="ECO:0000313" key="1">
    <source>
        <dbReference type="EMBL" id="CDW23000.1"/>
    </source>
</evidence>
<sequence>MICSKLMFGVTVASVLRSHSLDIITVGINKGLNTASEPALILGAMGMSDGMSLDIAPDKIVKR</sequence>
<dbReference type="EMBL" id="HACA01005639">
    <property type="protein sequence ID" value="CDW23000.1"/>
    <property type="molecule type" value="Transcribed_RNA"/>
</dbReference>
<name>A0A0K2TB07_LEPSM</name>
<proteinExistence type="predicted"/>
<organism evidence="1">
    <name type="scientific">Lepeophtheirus salmonis</name>
    <name type="common">Salmon louse</name>
    <name type="synonym">Caligus salmonis</name>
    <dbReference type="NCBI Taxonomy" id="72036"/>
    <lineage>
        <taxon>Eukaryota</taxon>
        <taxon>Metazoa</taxon>
        <taxon>Ecdysozoa</taxon>
        <taxon>Arthropoda</taxon>
        <taxon>Crustacea</taxon>
        <taxon>Multicrustacea</taxon>
        <taxon>Hexanauplia</taxon>
        <taxon>Copepoda</taxon>
        <taxon>Siphonostomatoida</taxon>
        <taxon>Caligidae</taxon>
        <taxon>Lepeophtheirus</taxon>
    </lineage>
</organism>
<dbReference type="AlphaFoldDB" id="A0A0K2TB07"/>
<protein>
    <submittedName>
        <fullName evidence="1">Uncharacterized protein</fullName>
    </submittedName>
</protein>
<feature type="non-terminal residue" evidence="1">
    <location>
        <position position="63"/>
    </location>
</feature>
<accession>A0A0K2TB07</accession>
<reference evidence="1" key="1">
    <citation type="submission" date="2014-05" db="EMBL/GenBank/DDBJ databases">
        <authorList>
            <person name="Chronopoulou M."/>
        </authorList>
    </citation>
    <scope>NUCLEOTIDE SEQUENCE</scope>
    <source>
        <tissue evidence="1">Whole organism</tissue>
    </source>
</reference>